<sequence length="353" mass="36119">MVSLGFHSGIALTAAANAWFTNPAFAAADISDGAAKLPAFIADFRKDRHALTSVASANIASAAADALIVPQSVAFSDMFSFTRDSVAEYIDAAGVAQQAAPDVPRFDYRNGYRQLLLEGPATNLFLNAFAPATQTIAVVNGTQYTVSCRGAGSLTLSGAAVGAVTQNTPLTFTASTTSLTLAASGALSRAQVETGAIASSFVQTGVVAATRSADSCRLSSTGEALVQKNAVTLQVRGQGVYGSLGRLVGVGDEIIRLNTAQTSIITGISLALSNVTVPLPAFGVCIGWSSSGRSGSYNGAAVNSEATVPATAGQIYLGRNQAGVFAAGRYDSLTIWPFRAVNTAIQTKSVPYV</sequence>
<feature type="chain" id="PRO_5045205778" evidence="1">
    <location>
        <begin position="27"/>
        <end position="353"/>
    </location>
</feature>
<evidence type="ECO:0000256" key="1">
    <source>
        <dbReference type="SAM" id="SignalP"/>
    </source>
</evidence>
<gene>
    <name evidence="2" type="ORF">J2Z75_001175</name>
</gene>
<proteinExistence type="predicted"/>
<keyword evidence="3" id="KW-1185">Reference proteome</keyword>
<comment type="caution">
    <text evidence="2">The sequence shown here is derived from an EMBL/GenBank/DDBJ whole genome shotgun (WGS) entry which is preliminary data.</text>
</comment>
<dbReference type="RefSeq" id="WP_209849094.1">
    <property type="nucleotide sequence ID" value="NZ_JAGGJV010000002.1"/>
</dbReference>
<dbReference type="Proteomes" id="UP000823786">
    <property type="component" value="Unassembled WGS sequence"/>
</dbReference>
<evidence type="ECO:0000313" key="3">
    <source>
        <dbReference type="Proteomes" id="UP000823786"/>
    </source>
</evidence>
<accession>A0ABS4EIB8</accession>
<feature type="signal peptide" evidence="1">
    <location>
        <begin position="1"/>
        <end position="26"/>
    </location>
</feature>
<name>A0ABS4EIB8_9HYPH</name>
<reference evidence="2 3" key="1">
    <citation type="submission" date="2021-03" db="EMBL/GenBank/DDBJ databases">
        <title>Genomic Encyclopedia of Type Strains, Phase IV (KMG-IV): sequencing the most valuable type-strain genomes for metagenomic binning, comparative biology and taxonomic classification.</title>
        <authorList>
            <person name="Goeker M."/>
        </authorList>
    </citation>
    <scope>NUCLEOTIDE SEQUENCE [LARGE SCALE GENOMIC DNA]</scope>
    <source>
        <strain evidence="2 3">DSM 26427</strain>
    </source>
</reference>
<keyword evidence="1" id="KW-0732">Signal</keyword>
<protein>
    <submittedName>
        <fullName evidence="2">Uncharacterized protein</fullName>
    </submittedName>
</protein>
<dbReference type="EMBL" id="JAGGJV010000002">
    <property type="protein sequence ID" value="MBP1857679.1"/>
    <property type="molecule type" value="Genomic_DNA"/>
</dbReference>
<evidence type="ECO:0000313" key="2">
    <source>
        <dbReference type="EMBL" id="MBP1857679.1"/>
    </source>
</evidence>
<organism evidence="2 3">
    <name type="scientific">Rhizobium herbae</name>
    <dbReference type="NCBI Taxonomy" id="508661"/>
    <lineage>
        <taxon>Bacteria</taxon>
        <taxon>Pseudomonadati</taxon>
        <taxon>Pseudomonadota</taxon>
        <taxon>Alphaproteobacteria</taxon>
        <taxon>Hyphomicrobiales</taxon>
        <taxon>Rhizobiaceae</taxon>
        <taxon>Rhizobium/Agrobacterium group</taxon>
        <taxon>Rhizobium</taxon>
    </lineage>
</organism>